<evidence type="ECO:0000313" key="6">
    <source>
        <dbReference type="Proteomes" id="UP000007110"/>
    </source>
</evidence>
<dbReference type="PROSITE" id="PS50222">
    <property type="entry name" value="EF_HAND_2"/>
    <property type="match status" value="2"/>
</dbReference>
<dbReference type="InterPro" id="IPR011992">
    <property type="entry name" value="EF-hand-dom_pair"/>
</dbReference>
<dbReference type="SMART" id="SM00054">
    <property type="entry name" value="EFh"/>
    <property type="match status" value="2"/>
</dbReference>
<dbReference type="OrthoDB" id="6572480at2759"/>
<dbReference type="PANTHER" id="PTHR13025:SF6">
    <property type="entry name" value="EF-HAND DOMAIN-CONTAINING PROTEIN-RELATED"/>
    <property type="match status" value="1"/>
</dbReference>
<dbReference type="AlphaFoldDB" id="A0A7M7HGL0"/>
<dbReference type="EnsemblMetazoa" id="XM_011676239">
    <property type="protein sequence ID" value="XP_011674541"/>
    <property type="gene ID" value="LOC752071"/>
</dbReference>
<dbReference type="CDD" id="cd00051">
    <property type="entry name" value="EFh"/>
    <property type="match status" value="1"/>
</dbReference>
<dbReference type="SUPFAM" id="SSF47473">
    <property type="entry name" value="EF-hand"/>
    <property type="match status" value="1"/>
</dbReference>
<dbReference type="FunCoup" id="A0A7M7HGL0">
    <property type="interactions" value="1393"/>
</dbReference>
<reference evidence="5" key="2">
    <citation type="submission" date="2021-01" db="UniProtKB">
        <authorList>
            <consortium name="EnsemblMetazoa"/>
        </authorList>
    </citation>
    <scope>IDENTIFICATION</scope>
</reference>
<dbReference type="InterPro" id="IPR002048">
    <property type="entry name" value="EF_hand_dom"/>
</dbReference>
<dbReference type="RefSeq" id="XP_011674541.2">
    <property type="nucleotide sequence ID" value="XM_011676239.2"/>
</dbReference>
<dbReference type="GO" id="GO:0005509">
    <property type="term" value="F:calcium ion binding"/>
    <property type="evidence" value="ECO:0000318"/>
    <property type="project" value="GO_Central"/>
</dbReference>
<dbReference type="KEGG" id="spu:115921684"/>
<organism evidence="5 6">
    <name type="scientific">Strongylocentrotus purpuratus</name>
    <name type="common">Purple sea urchin</name>
    <dbReference type="NCBI Taxonomy" id="7668"/>
    <lineage>
        <taxon>Eukaryota</taxon>
        <taxon>Metazoa</taxon>
        <taxon>Echinodermata</taxon>
        <taxon>Eleutherozoa</taxon>
        <taxon>Echinozoa</taxon>
        <taxon>Echinoidea</taxon>
        <taxon>Euechinoidea</taxon>
        <taxon>Echinacea</taxon>
        <taxon>Camarodonta</taxon>
        <taxon>Echinidea</taxon>
        <taxon>Strongylocentrotidae</taxon>
        <taxon>Strongylocentrotus</taxon>
    </lineage>
</organism>
<evidence type="ECO:0000313" key="5">
    <source>
        <dbReference type="EnsemblMetazoa" id="XP_011674541"/>
    </source>
</evidence>
<keyword evidence="6" id="KW-1185">Reference proteome</keyword>
<feature type="domain" description="EF-hand" evidence="4">
    <location>
        <begin position="79"/>
        <end position="114"/>
    </location>
</feature>
<dbReference type="Gene3D" id="1.10.238.10">
    <property type="entry name" value="EF-hand"/>
    <property type="match status" value="1"/>
</dbReference>
<dbReference type="InterPro" id="IPR040365">
    <property type="entry name" value="EFHD1/2"/>
</dbReference>
<protein>
    <recommendedName>
        <fullName evidence="4">EF-hand domain-containing protein</fullName>
    </recommendedName>
</protein>
<evidence type="ECO:0000256" key="1">
    <source>
        <dbReference type="ARBA" id="ARBA00022723"/>
    </source>
</evidence>
<name>A0A7M7HGL0_STRPU</name>
<sequence length="193" mass="22524">MATDELAQKLARRDRINEGDEQGDSRRVQVFNVYTEFKEFTRKQIKEFEKVFKKYDTGGDNFIDMMELKYMMEKLEAPQTHLGLKAMMKEADEDLDDMISFREFLLIFRKAAAGELMEDSGLNLLAQLSEIDVDEEGVSGAKNFFEAKIAVQTQEGKFHQEILDEQEERRQEAEVKKVRQQQFREKAALFNSS</sequence>
<evidence type="ECO:0000256" key="2">
    <source>
        <dbReference type="ARBA" id="ARBA00022737"/>
    </source>
</evidence>
<dbReference type="Pfam" id="PF13499">
    <property type="entry name" value="EF-hand_7"/>
    <property type="match status" value="1"/>
</dbReference>
<dbReference type="GeneID" id="115921684"/>
<dbReference type="GeneID" id="752071"/>
<dbReference type="EnsemblMetazoa" id="XM_030979579">
    <property type="protein sequence ID" value="XP_030835439"/>
    <property type="gene ID" value="LOC115921684"/>
</dbReference>
<keyword evidence="3" id="KW-0106">Calcium</keyword>
<feature type="domain" description="EF-hand" evidence="4">
    <location>
        <begin position="43"/>
        <end position="78"/>
    </location>
</feature>
<evidence type="ECO:0000259" key="4">
    <source>
        <dbReference type="PROSITE" id="PS50222"/>
    </source>
</evidence>
<dbReference type="RefSeq" id="XP_030835439.1">
    <property type="nucleotide sequence ID" value="XM_030979579.1"/>
</dbReference>
<dbReference type="OMA" id="ERMFKQY"/>
<accession>A0A7M7HGL0</accession>
<dbReference type="Proteomes" id="UP000007110">
    <property type="component" value="Unassembled WGS sequence"/>
</dbReference>
<evidence type="ECO:0000256" key="3">
    <source>
        <dbReference type="ARBA" id="ARBA00022837"/>
    </source>
</evidence>
<keyword evidence="2" id="KW-0677">Repeat</keyword>
<keyword evidence="1" id="KW-0479">Metal-binding</keyword>
<reference evidence="6" key="1">
    <citation type="submission" date="2015-02" db="EMBL/GenBank/DDBJ databases">
        <title>Genome sequencing for Strongylocentrotus purpuratus.</title>
        <authorList>
            <person name="Murali S."/>
            <person name="Liu Y."/>
            <person name="Vee V."/>
            <person name="English A."/>
            <person name="Wang M."/>
            <person name="Skinner E."/>
            <person name="Han Y."/>
            <person name="Muzny D.M."/>
            <person name="Worley K.C."/>
            <person name="Gibbs R.A."/>
        </authorList>
    </citation>
    <scope>NUCLEOTIDE SEQUENCE</scope>
</reference>
<dbReference type="KEGG" id="spu:752071"/>
<dbReference type="FunFam" id="1.10.238.10:FF:000112">
    <property type="entry name" value="EF-hand domain family, member D2"/>
    <property type="match status" value="1"/>
</dbReference>
<proteinExistence type="predicted"/>
<dbReference type="PANTHER" id="PTHR13025">
    <property type="entry name" value="EF-HAND DOMAIN-CONTAINING PROTEIN D"/>
    <property type="match status" value="1"/>
</dbReference>
<dbReference type="InParanoid" id="A0A7M7HGL0"/>